<evidence type="ECO:0000313" key="1">
    <source>
        <dbReference type="EMBL" id="KAG2375307.1"/>
    </source>
</evidence>
<gene>
    <name evidence="1" type="ORF">C9374_009930</name>
</gene>
<organism evidence="1 2">
    <name type="scientific">Naegleria lovaniensis</name>
    <name type="common">Amoeba</name>
    <dbReference type="NCBI Taxonomy" id="51637"/>
    <lineage>
        <taxon>Eukaryota</taxon>
        <taxon>Discoba</taxon>
        <taxon>Heterolobosea</taxon>
        <taxon>Tetramitia</taxon>
        <taxon>Eutetramitia</taxon>
        <taxon>Vahlkampfiidae</taxon>
        <taxon>Naegleria</taxon>
    </lineage>
</organism>
<dbReference type="SUPFAM" id="SSF52540">
    <property type="entry name" value="P-loop containing nucleoside triphosphate hydrolases"/>
    <property type="match status" value="1"/>
</dbReference>
<dbReference type="InterPro" id="IPR027417">
    <property type="entry name" value="P-loop_NTPase"/>
</dbReference>
<dbReference type="RefSeq" id="XP_044544481.1">
    <property type="nucleotide sequence ID" value="XM_044700172.1"/>
</dbReference>
<evidence type="ECO:0000313" key="2">
    <source>
        <dbReference type="Proteomes" id="UP000816034"/>
    </source>
</evidence>
<comment type="caution">
    <text evidence="1">The sequence shown here is derived from an EMBL/GenBank/DDBJ whole genome shotgun (WGS) entry which is preliminary data.</text>
</comment>
<reference evidence="1 2" key="1">
    <citation type="journal article" date="2018" name="BMC Genomics">
        <title>The genome of Naegleria lovaniensis, the basis for a comparative approach to unravel pathogenicity factors of the human pathogenic amoeba N. fowleri.</title>
        <authorList>
            <person name="Liechti N."/>
            <person name="Schurch N."/>
            <person name="Bruggmann R."/>
            <person name="Wittwer M."/>
        </authorList>
    </citation>
    <scope>NUCLEOTIDE SEQUENCE [LARGE SCALE GENOMIC DNA]</scope>
    <source>
        <strain evidence="1 2">ATCC 30569</strain>
    </source>
</reference>
<dbReference type="GeneID" id="68102384"/>
<protein>
    <submittedName>
        <fullName evidence="1">Uncharacterized protein</fullName>
    </submittedName>
</protein>
<sequence length="1304" mass="147744">MKRTGSSSIVQRLITHNNNSSHTSSLTITRKYFCHRNYVFNSALSNKPNTIIVPNKLLNHPTTTTSFGQIRSYTTTNWWKEKEASTNDSDGTKTLEPSSSEPIILDLTNYKRWNAQQVAVALTSDESLGGAGLSVDDVKPLYEAGFKGTSLHNIVGNIMMDGVKYAIDRLQSTYNKNNISQLSDTCQTIVSWANDRIVLPRQKIQDLFKTIEQEHSSSQQISLDLTNYESWNEKQVASALNYPKSLGGAGLSVEKLKPLYEAGFDSSSLHNIVGDIMMDGVKYAIDRLQSTYNKNNIPQLSNTCQTIVSWANDRIVLPRQKIQDLPKVIEQAHSSSQQISLDFTNYKSWNAQQVAVALTFDESLGGAGLSVDDVKPLYVADFKGSSLHNIVGNIMMDGVKYAIDRLQSTYNKNNISQLSDTCQTIVSWANDRIVLPRQKSQNLLKTIEQARHKRNPETTIDFQSFYSKTREELANKYSEMVLGEGKFVDFEQTLRAKTTIPSANIEFGYPLFGKQYQSAKLPLISGSFAKHELPYFTQFHYTMAQDDEVLKRVANSKRSALMFMGPSGAGKTSACVRLLCYNPGMVLTCTSSSEVSSGLTTDSLMRQAFGHLKGRNIFELFGSVEQVVLMVFICRLIYISKLIDEAKQHPNVFEDFVQRDKDGNIVNGGILPYLAYMQSNGKTSASREALDYALKFVYSNPEQLKAFVEKLVDKIIHSLNDNSTLFGIVKKIEYFVVVIDEANVYAGNNTGSENLSELISLSGEKRGLLTKFAQFIGAIEKFHVSIFSGTNFSVDVGSIIQSALGKTEAKIDIEKIYDFGLVARDDIVSFLEKHIKIPNEEKKEILFYLHEQGYKYFRRRLITLALEKLATTNTIIDALNLSVKEFVLGAKKHIEHYLDTYNSKLNPRLAAEETTRQGIQEAIVKYVTHYQFPFLGSKFTVHKDDIADALLYSGFSGPESSYLDDRTAKYFVFSAKDFIGYEIGMEILKKIFGIEDKSELMKKIIQERIKLLLKTSDHNIDLESIVMLRLSELDGTRLSEIGCFKPLITNNANLKDHIFKCKHCLDPKGYIEYCISKHVIEPEKKNDMNGENLFWTHFAEKKWDLLDGVFITPSNEHHNDLFGINRVKGSDMIIPIGFQCKVQSGTNFDPHSYFSSTIPELFYLDNYGKLKSNTLYNLNCNHIEETKINNENRFVVKNNSKQIIDDANGQGMKVSSNAKWYNDIRNAILQVFKSSNMMHVCVGLHTTETFSKEVVKKYQKNYLCSFIDMSNYDLLFDKEWERYLKNFLTTVAERVNSDNKHNMK</sequence>
<dbReference type="EMBL" id="PYSW02000039">
    <property type="protein sequence ID" value="KAG2375307.1"/>
    <property type="molecule type" value="Genomic_DNA"/>
</dbReference>
<dbReference type="Proteomes" id="UP000816034">
    <property type="component" value="Unassembled WGS sequence"/>
</dbReference>
<name>A0AA88KJW4_NAELO</name>
<proteinExistence type="predicted"/>
<accession>A0AA88KJW4</accession>
<keyword evidence="2" id="KW-1185">Reference proteome</keyword>